<organism evidence="2 3">
    <name type="scientific">Trifolium medium</name>
    <dbReference type="NCBI Taxonomy" id="97028"/>
    <lineage>
        <taxon>Eukaryota</taxon>
        <taxon>Viridiplantae</taxon>
        <taxon>Streptophyta</taxon>
        <taxon>Embryophyta</taxon>
        <taxon>Tracheophyta</taxon>
        <taxon>Spermatophyta</taxon>
        <taxon>Magnoliopsida</taxon>
        <taxon>eudicotyledons</taxon>
        <taxon>Gunneridae</taxon>
        <taxon>Pentapetalae</taxon>
        <taxon>rosids</taxon>
        <taxon>fabids</taxon>
        <taxon>Fabales</taxon>
        <taxon>Fabaceae</taxon>
        <taxon>Papilionoideae</taxon>
        <taxon>50 kb inversion clade</taxon>
        <taxon>NPAAA clade</taxon>
        <taxon>Hologalegina</taxon>
        <taxon>IRL clade</taxon>
        <taxon>Trifolieae</taxon>
        <taxon>Trifolium</taxon>
    </lineage>
</organism>
<name>A0A392RA04_9FABA</name>
<comment type="caution">
    <text evidence="2">The sequence shown here is derived from an EMBL/GenBank/DDBJ whole genome shotgun (WGS) entry which is preliminary data.</text>
</comment>
<sequence length="102" mass="11452">DELRVESRIDEEVDPSCRTPLSTPSGMNLLLLEDGSKTPISPESLVYGEILLQKEASKLLEIQKSVGFTFEGEDREVCGKMVEDELRDRAQKVDRELVNGDQ</sequence>
<evidence type="ECO:0000313" key="3">
    <source>
        <dbReference type="Proteomes" id="UP000265520"/>
    </source>
</evidence>
<feature type="non-terminal residue" evidence="2">
    <location>
        <position position="1"/>
    </location>
</feature>
<reference evidence="2 3" key="1">
    <citation type="journal article" date="2018" name="Front. Plant Sci.">
        <title>Red Clover (Trifolium pratense) and Zigzag Clover (T. medium) - A Picture of Genomic Similarities and Differences.</title>
        <authorList>
            <person name="Dluhosova J."/>
            <person name="Istvanek J."/>
            <person name="Nedelnik J."/>
            <person name="Repkova J."/>
        </authorList>
    </citation>
    <scope>NUCLEOTIDE SEQUENCE [LARGE SCALE GENOMIC DNA]</scope>
    <source>
        <strain evidence="3">cv. 10/8</strain>
        <tissue evidence="2">Leaf</tissue>
    </source>
</reference>
<keyword evidence="3" id="KW-1185">Reference proteome</keyword>
<evidence type="ECO:0000256" key="1">
    <source>
        <dbReference type="SAM" id="MobiDB-lite"/>
    </source>
</evidence>
<dbReference type="EMBL" id="LXQA010201519">
    <property type="protein sequence ID" value="MCI33099.1"/>
    <property type="molecule type" value="Genomic_DNA"/>
</dbReference>
<dbReference type="Proteomes" id="UP000265520">
    <property type="component" value="Unassembled WGS sequence"/>
</dbReference>
<feature type="compositionally biased region" description="Basic and acidic residues" evidence="1">
    <location>
        <begin position="1"/>
        <end position="10"/>
    </location>
</feature>
<feature type="region of interest" description="Disordered" evidence="1">
    <location>
        <begin position="1"/>
        <end position="21"/>
    </location>
</feature>
<evidence type="ECO:0000313" key="2">
    <source>
        <dbReference type="EMBL" id="MCI33099.1"/>
    </source>
</evidence>
<dbReference type="AlphaFoldDB" id="A0A392RA04"/>
<protein>
    <submittedName>
        <fullName evidence="2">Uncharacterized protein</fullName>
    </submittedName>
</protein>
<accession>A0A392RA04</accession>
<proteinExistence type="predicted"/>